<dbReference type="OrthoDB" id="744564at2759"/>
<organism evidence="4 5">
    <name type="scientific">Cryptotermes secundus</name>
    <dbReference type="NCBI Taxonomy" id="105785"/>
    <lineage>
        <taxon>Eukaryota</taxon>
        <taxon>Metazoa</taxon>
        <taxon>Ecdysozoa</taxon>
        <taxon>Arthropoda</taxon>
        <taxon>Hexapoda</taxon>
        <taxon>Insecta</taxon>
        <taxon>Pterygota</taxon>
        <taxon>Neoptera</taxon>
        <taxon>Polyneoptera</taxon>
        <taxon>Dictyoptera</taxon>
        <taxon>Blattodea</taxon>
        <taxon>Blattoidea</taxon>
        <taxon>Termitoidae</taxon>
        <taxon>Kalotermitidae</taxon>
        <taxon>Cryptotermitinae</taxon>
        <taxon>Cryptotermes</taxon>
    </lineage>
</organism>
<feature type="domain" description="AP-5 complex subunit zeta-1 ARM repeats" evidence="1">
    <location>
        <begin position="280"/>
        <end position="402"/>
    </location>
</feature>
<feature type="domain" description="AP-5 complex subunit zeta-1 N-terminal TPR" evidence="2">
    <location>
        <begin position="65"/>
        <end position="245"/>
    </location>
</feature>
<dbReference type="EMBL" id="NEVH01019381">
    <property type="protein sequence ID" value="PNF22520.1"/>
    <property type="molecule type" value="Genomic_DNA"/>
</dbReference>
<dbReference type="AlphaFoldDB" id="A0A2J7Q1R1"/>
<dbReference type="InterPro" id="IPR028222">
    <property type="entry name" value="AP5Z1"/>
</dbReference>
<dbReference type="PANTHER" id="PTHR46488">
    <property type="entry name" value="AP-5 COMPLEX SUBUNIT ZETA-1"/>
    <property type="match status" value="1"/>
</dbReference>
<evidence type="ECO:0000313" key="4">
    <source>
        <dbReference type="EMBL" id="PNF22520.1"/>
    </source>
</evidence>
<evidence type="ECO:0000313" key="5">
    <source>
        <dbReference type="Proteomes" id="UP000235965"/>
    </source>
</evidence>
<reference evidence="4 5" key="1">
    <citation type="submission" date="2017-12" db="EMBL/GenBank/DDBJ databases">
        <title>Hemimetabolous genomes reveal molecular basis of termite eusociality.</title>
        <authorList>
            <person name="Harrison M.C."/>
            <person name="Jongepier E."/>
            <person name="Robertson H.M."/>
            <person name="Arning N."/>
            <person name="Bitard-Feildel T."/>
            <person name="Chao H."/>
            <person name="Childers C.P."/>
            <person name="Dinh H."/>
            <person name="Doddapaneni H."/>
            <person name="Dugan S."/>
            <person name="Gowin J."/>
            <person name="Greiner C."/>
            <person name="Han Y."/>
            <person name="Hu H."/>
            <person name="Hughes D.S.T."/>
            <person name="Huylmans A.-K."/>
            <person name="Kemena C."/>
            <person name="Kremer L.P.M."/>
            <person name="Lee S.L."/>
            <person name="Lopez-Ezquerra A."/>
            <person name="Mallet L."/>
            <person name="Monroy-Kuhn J.M."/>
            <person name="Moser A."/>
            <person name="Murali S.C."/>
            <person name="Muzny D.M."/>
            <person name="Otani S."/>
            <person name="Piulachs M.-D."/>
            <person name="Poelchau M."/>
            <person name="Qu J."/>
            <person name="Schaub F."/>
            <person name="Wada-Katsumata A."/>
            <person name="Worley K.C."/>
            <person name="Xie Q."/>
            <person name="Ylla G."/>
            <person name="Poulsen M."/>
            <person name="Gibbs R.A."/>
            <person name="Schal C."/>
            <person name="Richards S."/>
            <person name="Belles X."/>
            <person name="Korb J."/>
            <person name="Bornberg-Bauer E."/>
        </authorList>
    </citation>
    <scope>NUCLEOTIDE SEQUENCE [LARGE SCALE GENOMIC DNA]</scope>
    <source>
        <tissue evidence="4">Whole body</tissue>
    </source>
</reference>
<dbReference type="STRING" id="105785.A0A2J7Q1R1"/>
<name>A0A2J7Q1R1_9NEOP</name>
<dbReference type="GO" id="GO:0044599">
    <property type="term" value="C:AP-5 adaptor complex"/>
    <property type="evidence" value="ECO:0007669"/>
    <property type="project" value="InterPro"/>
</dbReference>
<dbReference type="InterPro" id="IPR055450">
    <property type="entry name" value="AP5Z1_ARM"/>
</dbReference>
<evidence type="ECO:0000259" key="2">
    <source>
        <dbReference type="Pfam" id="PF25153"/>
    </source>
</evidence>
<dbReference type="PANTHER" id="PTHR46488:SF1">
    <property type="entry name" value="AP-5 COMPLEX SUBUNIT ZETA-1"/>
    <property type="match status" value="1"/>
</dbReference>
<dbReference type="InterPro" id="IPR056856">
    <property type="entry name" value="TPR_AP5Z1_C"/>
</dbReference>
<gene>
    <name evidence="4" type="ORF">B7P43_G14077</name>
</gene>
<dbReference type="Proteomes" id="UP000235965">
    <property type="component" value="Unassembled WGS sequence"/>
</dbReference>
<keyword evidence="5" id="KW-1185">Reference proteome</keyword>
<sequence>MSMKTCVEIAKHYRSLPDHHVQELWNQIYKKSVRGEILRDILMFYFLHKVFSPPPQKSYDVLITFSTKDVSKKMKTVIFQILEEICPCLESSIVETLSFSANNSTAVELLNCILVGGFVPLLDESAMERLFSLLSGQALTSEENGKLLLYLCEVVARHQSTMPQTYVTRLNQQIIDWIQNTQFSLVTCSQYFNRLDTGPVSEVDGSTAGEFFTALTLSGSFSKSQIMNVHTFSLLRKWLEQTMPDSGYETQPLFGAVREYCNILVEQCFRPAHKQHDIALQKAILCEIVDILNQMVQLDPNQGSQISQVVKRIQTNVTEKFKSDHRDISIFVRVLHFLLNFGALTGYNPQHFCTQFLGDVVYRSYSSELAAFDIANFILENQVKMAGLQQQLIQKYFPNLLKLVACHPASLVEEFMELVPTFVVPATAVEVFHSLIDLPVLSATLCLHQAPAVLKLDQKTDPTGPQWISLLEKVHTPAFLPLFSFMLRMESGKGDMFHRIGSYLDILGELSCYPLVITCSQVVPLLLDAFFAEVQSKAEPQVLEALVPAMLVRLKAVYKVPGYEEAVCRAIMQHLRVILKLCPELVFTVQKDLLEFISVLDNSHKFPQLYMHLVWAVGEYASPNYSKLCSHELLVKYCEALECAVYETLAVISGQEKYLPMKLLNITSSSLAKLASRCEDLIPRVLLCLRKVGTQVTTGLPTASISDKRIVYDRIQELVCLLNNPNIASIVLSSAHTSDPAMTAVMRVLSQFADS</sequence>
<feature type="domain" description="AP-5 complex subunit zeta-1 C-terminal TPR" evidence="3">
    <location>
        <begin position="414"/>
        <end position="735"/>
    </location>
</feature>
<evidence type="ECO:0000259" key="1">
    <source>
        <dbReference type="Pfam" id="PF14764"/>
    </source>
</evidence>
<dbReference type="Pfam" id="PF14764">
    <property type="entry name" value="SPG48"/>
    <property type="match status" value="1"/>
</dbReference>
<evidence type="ECO:0000259" key="3">
    <source>
        <dbReference type="Pfam" id="PF25154"/>
    </source>
</evidence>
<dbReference type="SUPFAM" id="SSF48371">
    <property type="entry name" value="ARM repeat"/>
    <property type="match status" value="1"/>
</dbReference>
<evidence type="ECO:0008006" key="6">
    <source>
        <dbReference type="Google" id="ProtNLM"/>
    </source>
</evidence>
<protein>
    <recommendedName>
        <fullName evidence="6">AP-5 complex subunit zeta-1</fullName>
    </recommendedName>
</protein>
<dbReference type="Pfam" id="PF25153">
    <property type="entry name" value="TPR_AP5Z1"/>
    <property type="match status" value="1"/>
</dbReference>
<accession>A0A2J7Q1R1</accession>
<dbReference type="InParanoid" id="A0A2J7Q1R1"/>
<dbReference type="InterPro" id="IPR056857">
    <property type="entry name" value="TPR_AP5Z1_N"/>
</dbReference>
<comment type="caution">
    <text evidence="4">The sequence shown here is derived from an EMBL/GenBank/DDBJ whole genome shotgun (WGS) entry which is preliminary data.</text>
</comment>
<dbReference type="Pfam" id="PF25154">
    <property type="entry name" value="TPR_AP5Z1_C"/>
    <property type="match status" value="1"/>
</dbReference>
<dbReference type="InterPro" id="IPR016024">
    <property type="entry name" value="ARM-type_fold"/>
</dbReference>
<proteinExistence type="predicted"/>